<dbReference type="PANTHER" id="PTHR31232:SF155">
    <property type="entry name" value="PLANT SELF-INCOMPATIBILITY PROTEIN S1 FAMILY"/>
    <property type="match status" value="1"/>
</dbReference>
<comment type="caution">
    <text evidence="7">The sequence shown here is derived from an EMBL/GenBank/DDBJ whole genome shotgun (WGS) entry which is preliminary data.</text>
</comment>
<evidence type="ECO:0000256" key="6">
    <source>
        <dbReference type="RuleBase" id="RU367044"/>
    </source>
</evidence>
<keyword evidence="8" id="KW-1185">Reference proteome</keyword>
<keyword evidence="3 6" id="KW-0713">Self-incompatibility</keyword>
<dbReference type="Proteomes" id="UP001177140">
    <property type="component" value="Unassembled WGS sequence"/>
</dbReference>
<dbReference type="AlphaFoldDB" id="A0AA42B5R6"/>
<dbReference type="GO" id="GO:0005576">
    <property type="term" value="C:extracellular region"/>
    <property type="evidence" value="ECO:0007669"/>
    <property type="project" value="UniProtKB-SubCell"/>
</dbReference>
<keyword evidence="4 6" id="KW-0964">Secreted</keyword>
<evidence type="ECO:0000256" key="5">
    <source>
        <dbReference type="ARBA" id="ARBA00022729"/>
    </source>
</evidence>
<dbReference type="PANTHER" id="PTHR31232">
    <property type="match status" value="1"/>
</dbReference>
<comment type="similarity">
    <text evidence="2 6">Belongs to the plant self-incompatibility (S1) protein family.</text>
</comment>
<evidence type="ECO:0000256" key="4">
    <source>
        <dbReference type="ARBA" id="ARBA00022525"/>
    </source>
</evidence>
<dbReference type="InterPro" id="IPR010264">
    <property type="entry name" value="Self-incomp_S1"/>
</dbReference>
<feature type="chain" id="PRO_5041482416" description="S-protein homolog" evidence="6">
    <location>
        <begin position="27"/>
        <end position="149"/>
    </location>
</feature>
<keyword evidence="5 6" id="KW-0732">Signal</keyword>
<sequence>MGISSHGSSILVFFFLFSMLVSKGFSLFDPTTVQVQNDIVGDQVVLKIHCKSLDDDLGEHVLNFGEEWHWQFRVGFGTTYFSCDYKWYHNKDQRYYEGSHEVYKASFSGFKAKYYVICHSKCVWSARSDGLYLYRRDKGLWERRYVWDP</sequence>
<name>A0AA42B5R6_PAPNU</name>
<proteinExistence type="inferred from homology"/>
<evidence type="ECO:0000256" key="1">
    <source>
        <dbReference type="ARBA" id="ARBA00004613"/>
    </source>
</evidence>
<gene>
    <name evidence="7" type="ORF">MKW94_001956</name>
</gene>
<dbReference type="Pfam" id="PF05938">
    <property type="entry name" value="Self-incomp_S1"/>
    <property type="match status" value="1"/>
</dbReference>
<evidence type="ECO:0000313" key="7">
    <source>
        <dbReference type="EMBL" id="MCL7052109.1"/>
    </source>
</evidence>
<accession>A0AA42B5R6</accession>
<evidence type="ECO:0000256" key="3">
    <source>
        <dbReference type="ARBA" id="ARBA00022471"/>
    </source>
</evidence>
<dbReference type="EMBL" id="JAJJMA010346232">
    <property type="protein sequence ID" value="MCL7052109.1"/>
    <property type="molecule type" value="Genomic_DNA"/>
</dbReference>
<protein>
    <recommendedName>
        <fullName evidence="6">S-protein homolog</fullName>
    </recommendedName>
</protein>
<reference evidence="7" key="1">
    <citation type="submission" date="2022-03" db="EMBL/GenBank/DDBJ databases">
        <title>A functionally conserved STORR gene fusion in Papaver species that diverged 16.8 million years ago.</title>
        <authorList>
            <person name="Catania T."/>
        </authorList>
    </citation>
    <scope>NUCLEOTIDE SEQUENCE</scope>
    <source>
        <strain evidence="7">S-191538</strain>
    </source>
</reference>
<dbReference type="GO" id="GO:0060320">
    <property type="term" value="P:rejection of self pollen"/>
    <property type="evidence" value="ECO:0007669"/>
    <property type="project" value="UniProtKB-KW"/>
</dbReference>
<organism evidence="7 8">
    <name type="scientific">Papaver nudicaule</name>
    <name type="common">Iceland poppy</name>
    <dbReference type="NCBI Taxonomy" id="74823"/>
    <lineage>
        <taxon>Eukaryota</taxon>
        <taxon>Viridiplantae</taxon>
        <taxon>Streptophyta</taxon>
        <taxon>Embryophyta</taxon>
        <taxon>Tracheophyta</taxon>
        <taxon>Spermatophyta</taxon>
        <taxon>Magnoliopsida</taxon>
        <taxon>Ranunculales</taxon>
        <taxon>Papaveraceae</taxon>
        <taxon>Papaveroideae</taxon>
        <taxon>Papaver</taxon>
    </lineage>
</organism>
<feature type="signal peptide" evidence="6">
    <location>
        <begin position="1"/>
        <end position="26"/>
    </location>
</feature>
<evidence type="ECO:0000313" key="8">
    <source>
        <dbReference type="Proteomes" id="UP001177140"/>
    </source>
</evidence>
<evidence type="ECO:0000256" key="2">
    <source>
        <dbReference type="ARBA" id="ARBA00005581"/>
    </source>
</evidence>
<comment type="subcellular location">
    <subcellularLocation>
        <location evidence="1 6">Secreted</location>
    </subcellularLocation>
</comment>